<comment type="caution">
    <text evidence="2">The sequence shown here is derived from an EMBL/GenBank/DDBJ whole genome shotgun (WGS) entry which is preliminary data.</text>
</comment>
<dbReference type="Pfam" id="PF00027">
    <property type="entry name" value="cNMP_binding"/>
    <property type="match status" value="1"/>
</dbReference>
<dbReference type="InterPro" id="IPR000595">
    <property type="entry name" value="cNMP-bd_dom"/>
</dbReference>
<gene>
    <name evidence="2" type="ORF">DC487_14395</name>
</gene>
<dbReference type="InterPro" id="IPR014710">
    <property type="entry name" value="RmlC-like_jellyroll"/>
</dbReference>
<dbReference type="RefSeq" id="WP_116776670.1">
    <property type="nucleotide sequence ID" value="NZ_QDKG01000006.1"/>
</dbReference>
<evidence type="ECO:0000259" key="1">
    <source>
        <dbReference type="PROSITE" id="PS50042"/>
    </source>
</evidence>
<organism evidence="2 3">
    <name type="scientific">Sphingobacterium corticibacter</name>
    <dbReference type="NCBI Taxonomy" id="2171749"/>
    <lineage>
        <taxon>Bacteria</taxon>
        <taxon>Pseudomonadati</taxon>
        <taxon>Bacteroidota</taxon>
        <taxon>Sphingobacteriia</taxon>
        <taxon>Sphingobacteriales</taxon>
        <taxon>Sphingobacteriaceae</taxon>
        <taxon>Sphingobacterium</taxon>
    </lineage>
</organism>
<accession>A0A2T8HG31</accession>
<dbReference type="InterPro" id="IPR018490">
    <property type="entry name" value="cNMP-bd_dom_sf"/>
</dbReference>
<dbReference type="Proteomes" id="UP000245627">
    <property type="component" value="Unassembled WGS sequence"/>
</dbReference>
<proteinExistence type="predicted"/>
<dbReference type="AlphaFoldDB" id="A0A2T8HG31"/>
<evidence type="ECO:0000313" key="3">
    <source>
        <dbReference type="Proteomes" id="UP000245627"/>
    </source>
</evidence>
<sequence>MSFEEIVQQITLLPEHSLRALQDISSEISLPRGHLLFRHGVTNNNIYLIAKGIARGYVDMENTQATFGFFAEGKTLLSIKSYVHNSPGYENIELLEDCVLYQLRKDDLENLYAQDIDLANWGRKLADYSFLETEQQLIARQFKNTIERYEDFQRDFPELMNRVKLKHIASYLGMTQVTLSRIRAK</sequence>
<dbReference type="PROSITE" id="PS50042">
    <property type="entry name" value="CNMP_BINDING_3"/>
    <property type="match status" value="1"/>
</dbReference>
<dbReference type="OrthoDB" id="680421at2"/>
<protein>
    <submittedName>
        <fullName evidence="2">Crp/Fnr family transcriptional regulator</fullName>
    </submittedName>
</protein>
<name>A0A2T8HG31_9SPHI</name>
<dbReference type="SUPFAM" id="SSF51206">
    <property type="entry name" value="cAMP-binding domain-like"/>
    <property type="match status" value="1"/>
</dbReference>
<reference evidence="2 3" key="1">
    <citation type="submission" date="2018-04" db="EMBL/GenBank/DDBJ databases">
        <title>Sphingobacterium cortibacter sp. nov.</title>
        <authorList>
            <person name="Li Y."/>
        </authorList>
    </citation>
    <scope>NUCLEOTIDE SEQUENCE [LARGE SCALE GENOMIC DNA]</scope>
    <source>
        <strain evidence="2 3">2c-3</strain>
    </source>
</reference>
<evidence type="ECO:0000313" key="2">
    <source>
        <dbReference type="EMBL" id="PVH24272.1"/>
    </source>
</evidence>
<keyword evidence="3" id="KW-1185">Reference proteome</keyword>
<dbReference type="EMBL" id="QDKG01000006">
    <property type="protein sequence ID" value="PVH24272.1"/>
    <property type="molecule type" value="Genomic_DNA"/>
</dbReference>
<dbReference type="Gene3D" id="2.60.120.10">
    <property type="entry name" value="Jelly Rolls"/>
    <property type="match status" value="1"/>
</dbReference>
<dbReference type="CDD" id="cd00038">
    <property type="entry name" value="CAP_ED"/>
    <property type="match status" value="1"/>
</dbReference>
<feature type="domain" description="Cyclic nucleotide-binding" evidence="1">
    <location>
        <begin position="9"/>
        <end position="111"/>
    </location>
</feature>